<keyword evidence="2" id="KW-0694">RNA-binding</keyword>
<dbReference type="STRING" id="1314674.A0A0D7BW51"/>
<evidence type="ECO:0000256" key="3">
    <source>
        <dbReference type="SAM" id="MobiDB-lite"/>
    </source>
</evidence>
<dbReference type="AlphaFoldDB" id="A0A0D7BW51"/>
<evidence type="ECO:0000256" key="1">
    <source>
        <dbReference type="ARBA" id="ARBA00022737"/>
    </source>
</evidence>
<evidence type="ECO:0000256" key="2">
    <source>
        <dbReference type="PROSITE-ProRule" id="PRU00117"/>
    </source>
</evidence>
<dbReference type="PROSITE" id="PS50084">
    <property type="entry name" value="KH_TYPE_1"/>
    <property type="match status" value="8"/>
</dbReference>
<feature type="region of interest" description="Disordered" evidence="3">
    <location>
        <begin position="1"/>
        <end position="45"/>
    </location>
</feature>
<evidence type="ECO:0000313" key="6">
    <source>
        <dbReference type="Proteomes" id="UP000054007"/>
    </source>
</evidence>
<feature type="domain" description="K Homology" evidence="4">
    <location>
        <begin position="1158"/>
        <end position="1227"/>
    </location>
</feature>
<feature type="domain" description="K Homology" evidence="4">
    <location>
        <begin position="321"/>
        <end position="386"/>
    </location>
</feature>
<proteinExistence type="predicted"/>
<evidence type="ECO:0000259" key="4">
    <source>
        <dbReference type="SMART" id="SM00322"/>
    </source>
</evidence>
<dbReference type="Proteomes" id="UP000054007">
    <property type="component" value="Unassembled WGS sequence"/>
</dbReference>
<feature type="compositionally biased region" description="Low complexity" evidence="3">
    <location>
        <begin position="1088"/>
        <end position="1103"/>
    </location>
</feature>
<feature type="region of interest" description="Disordered" evidence="3">
    <location>
        <begin position="1086"/>
        <end position="1115"/>
    </location>
</feature>
<dbReference type="InterPro" id="IPR004088">
    <property type="entry name" value="KH_dom_type_1"/>
</dbReference>
<dbReference type="SMART" id="SM00322">
    <property type="entry name" value="KH"/>
    <property type="match status" value="10"/>
</dbReference>
<feature type="compositionally biased region" description="Low complexity" evidence="3">
    <location>
        <begin position="24"/>
        <end position="39"/>
    </location>
</feature>
<feature type="domain" description="K Homology" evidence="4">
    <location>
        <begin position="802"/>
        <end position="872"/>
    </location>
</feature>
<dbReference type="SUPFAM" id="SSF54791">
    <property type="entry name" value="Eukaryotic type KH-domain (KH-domain type I)"/>
    <property type="match status" value="8"/>
</dbReference>
<dbReference type="CDD" id="cd22448">
    <property type="entry name" value="KH-I_ScSCP160_rpt3"/>
    <property type="match status" value="1"/>
</dbReference>
<keyword evidence="1" id="KW-0677">Repeat</keyword>
<feature type="domain" description="K Homology" evidence="4">
    <location>
        <begin position="552"/>
        <end position="624"/>
    </location>
</feature>
<dbReference type="PANTHER" id="PTHR10627">
    <property type="entry name" value="SCP160"/>
    <property type="match status" value="1"/>
</dbReference>
<name>A0A0D7BW51_9AGAR</name>
<feature type="domain" description="K Homology" evidence="4">
    <location>
        <begin position="160"/>
        <end position="247"/>
    </location>
</feature>
<dbReference type="CDD" id="cd22450">
    <property type="entry name" value="KH-I_ScSCP160_rpt5"/>
    <property type="match status" value="1"/>
</dbReference>
<protein>
    <recommendedName>
        <fullName evidence="4">K Homology domain-containing protein</fullName>
    </recommendedName>
</protein>
<dbReference type="InterPro" id="IPR036612">
    <property type="entry name" value="KH_dom_type_1_sf"/>
</dbReference>
<dbReference type="Gene3D" id="3.30.1370.10">
    <property type="entry name" value="K Homology domain, type 1"/>
    <property type="match status" value="9"/>
</dbReference>
<dbReference type="InterPro" id="IPR004087">
    <property type="entry name" value="KH_dom"/>
</dbReference>
<feature type="domain" description="K Homology" evidence="4">
    <location>
        <begin position="716"/>
        <end position="797"/>
    </location>
</feature>
<feature type="domain" description="K Homology" evidence="4">
    <location>
        <begin position="876"/>
        <end position="953"/>
    </location>
</feature>
<feature type="domain" description="K Homology" evidence="4">
    <location>
        <begin position="467"/>
        <end position="544"/>
    </location>
</feature>
<keyword evidence="6" id="KW-1185">Reference proteome</keyword>
<dbReference type="EMBL" id="KN880431">
    <property type="protein sequence ID" value="KIY74419.1"/>
    <property type="molecule type" value="Genomic_DNA"/>
</dbReference>
<feature type="domain" description="K Homology" evidence="4">
    <location>
        <begin position="957"/>
        <end position="1042"/>
    </location>
</feature>
<accession>A0A0D7BW51</accession>
<evidence type="ECO:0000313" key="5">
    <source>
        <dbReference type="EMBL" id="KIY74419.1"/>
    </source>
</evidence>
<gene>
    <name evidence="5" type="ORF">CYLTODRAFT_439312</name>
</gene>
<sequence>MALNAADLQRRHELEGAPDPFPANPDAAPARPRANQAPAVKALDTDSEVAFPSLAPTPVAATAPKSAWGSANGPRIKPVAKAPVFTDSFQLSNIDTSSAGKDGKPTTLGEVIKHVLTKFPKVKVDASANQRLHQTTFHMKAESQKDLDKAKRALLSALSPVVTVIVQAPASTIGTIVGVKGATLKQIRDQTNVKIDIPRRETVNGNTNGNAAHGQDDEEDEVLIPISVNGPQPMVEEASELLKQIIASKTSRTTQRVKDIPAHILPFIKARRAHFASVAESDDVKLTLDSAGRELSASGDRQAVTRVIEAVKQDIETLQSSLQTVKIALPKRQHRLLAGQAIQDIMNSSKCSVVVSSPDEPGDEVAVWGQPSDLPAGLAAVMTQANSKYIREFPLPGPIAVSRQLVNYISHVGYAKKLMAENAGVSVYTPSANAVASASSLAIDLVGEKAEVDAVVRQLSELLGKLIGATAEVNIDWLLHRTLLGKQAKKIKQFHDAHNVSVYFPSEDAEQSSVLLVYDPFSPSASPSPDDKKQHLDDVSKELLKLSKEAGEVKTERISVEKRWHDAVLGQNGTTLNAIIGEEKALSIKVGAEAQDPTGVDIIVVRGATTDVDRAVKEILNIVENAKNDVIVNSHVLEFDIDREYVGRVVGAMGIGINKLREALGVKVDVSDEYDDKDAKKKKGTHQKAKITITGRKENAEEAKRRILAQVERLADETSEVLKIPNQYHPSLIGASGKYAIRLEEKYGVKITFPRAGGGGSEGNDKTREPLKPDEVLVKGGKKGVAQAKSELMEAYEYEKDNNQSIQFTVPTKSVARILGRGGASINDIKDSTSTQIDVDKVEDSAATTVITVRGTKKNIAAAKTQILAISDSAAEEVTVNLTIENKFHRTLIGGGGQGLKDLVERCGGPSDSRAMGQLIRFPRQNEPSDEVRLRGDAKLVEKIKQELEKAVGLLRDRVILGVDVPAAQHRAIIGRGGANLNELQTKFGVQIQFPGSRSYNQFGTPTNADDIADSDPANIIKVSGPSESAQKAVDELKKGVKAATPEAVTATIEVPVKYHHTISQNGQFFRSLRSFNVHVDHSIVPDAPAAPARPSSSETPSTRIDDVEDESPVDSAWEVVSNYENADERISTWTLRGRDQAGLDRAQKAITDAIAAAEKATSVGFLTLPDRSQFPRIVGTKGANVSRLRNETGADIMVSRDSNTIVITGSSSSIELAREAILKMLSTSSHRGGKRA</sequence>
<dbReference type="OrthoDB" id="10027144at2759"/>
<organism evidence="5 6">
    <name type="scientific">Cylindrobasidium torrendii FP15055 ss-10</name>
    <dbReference type="NCBI Taxonomy" id="1314674"/>
    <lineage>
        <taxon>Eukaryota</taxon>
        <taxon>Fungi</taxon>
        <taxon>Dikarya</taxon>
        <taxon>Basidiomycota</taxon>
        <taxon>Agaricomycotina</taxon>
        <taxon>Agaricomycetes</taxon>
        <taxon>Agaricomycetidae</taxon>
        <taxon>Agaricales</taxon>
        <taxon>Marasmiineae</taxon>
        <taxon>Physalacriaceae</taxon>
        <taxon>Cylindrobasidium</taxon>
    </lineage>
</organism>
<dbReference type="CDD" id="cd00105">
    <property type="entry name" value="KH-I"/>
    <property type="match status" value="2"/>
</dbReference>
<feature type="domain" description="K Homology" evidence="4">
    <location>
        <begin position="633"/>
        <end position="712"/>
    </location>
</feature>
<reference evidence="5 6" key="1">
    <citation type="journal article" date="2015" name="Fungal Genet. Biol.">
        <title>Evolution of novel wood decay mechanisms in Agaricales revealed by the genome sequences of Fistulina hepatica and Cylindrobasidium torrendii.</title>
        <authorList>
            <person name="Floudas D."/>
            <person name="Held B.W."/>
            <person name="Riley R."/>
            <person name="Nagy L.G."/>
            <person name="Koehler G."/>
            <person name="Ransdell A.S."/>
            <person name="Younus H."/>
            <person name="Chow J."/>
            <person name="Chiniquy J."/>
            <person name="Lipzen A."/>
            <person name="Tritt A."/>
            <person name="Sun H."/>
            <person name="Haridas S."/>
            <person name="LaButti K."/>
            <person name="Ohm R.A."/>
            <person name="Kues U."/>
            <person name="Blanchette R.A."/>
            <person name="Grigoriev I.V."/>
            <person name="Minto R.E."/>
            <person name="Hibbett D.S."/>
        </authorList>
    </citation>
    <scope>NUCLEOTIDE SEQUENCE [LARGE SCALE GENOMIC DNA]</scope>
    <source>
        <strain evidence="5 6">FP15055 ss-10</strain>
    </source>
</reference>
<dbReference type="GO" id="GO:0003729">
    <property type="term" value="F:mRNA binding"/>
    <property type="evidence" value="ECO:0007669"/>
    <property type="project" value="TreeGrafter"/>
</dbReference>
<dbReference type="Pfam" id="PF00013">
    <property type="entry name" value="KH_1"/>
    <property type="match status" value="7"/>
</dbReference>
<dbReference type="PANTHER" id="PTHR10627:SF31">
    <property type="entry name" value="DODECA-SATELLITE-BINDING PROTEIN 1, ISOFORM A"/>
    <property type="match status" value="1"/>
</dbReference>